<reference evidence="1" key="1">
    <citation type="submission" date="2021-10" db="EMBL/GenBank/DDBJ databases">
        <authorList>
            <person name="Criscuolo A."/>
        </authorList>
    </citation>
    <scope>NUCLEOTIDE SEQUENCE</scope>
    <source>
        <strain evidence="1">CIP111885</strain>
    </source>
</reference>
<keyword evidence="2" id="KW-1185">Reference proteome</keyword>
<accession>A0A9C7G664</accession>
<sequence>MPASEIDLKLAAMLYFQIFEVEFPERNYNQQDIEYIIQELISHPDKNVFNSSVLH</sequence>
<comment type="caution">
    <text evidence="1">The sequence shown here is derived from an EMBL/GenBank/DDBJ whole genome shotgun (WGS) entry which is preliminary data.</text>
</comment>
<dbReference type="Proteomes" id="UP000789845">
    <property type="component" value="Unassembled WGS sequence"/>
</dbReference>
<evidence type="ECO:0000313" key="1">
    <source>
        <dbReference type="EMBL" id="CAG9606634.1"/>
    </source>
</evidence>
<organism evidence="1 2">
    <name type="scientific">Pseudoneobacillus rhizosphaerae</name>
    <dbReference type="NCBI Taxonomy" id="2880968"/>
    <lineage>
        <taxon>Bacteria</taxon>
        <taxon>Bacillati</taxon>
        <taxon>Bacillota</taxon>
        <taxon>Bacilli</taxon>
        <taxon>Bacillales</taxon>
        <taxon>Bacillaceae</taxon>
        <taxon>Pseudoneobacillus</taxon>
    </lineage>
</organism>
<evidence type="ECO:0000313" key="2">
    <source>
        <dbReference type="Proteomes" id="UP000789845"/>
    </source>
</evidence>
<dbReference type="RefSeq" id="WP_230494922.1">
    <property type="nucleotide sequence ID" value="NZ_CAKJTG010000002.1"/>
</dbReference>
<gene>
    <name evidence="1" type="ORF">NEOCIP111885_00322</name>
</gene>
<protein>
    <submittedName>
        <fullName evidence="1">Uncharacterized protein</fullName>
    </submittedName>
</protein>
<proteinExistence type="predicted"/>
<name>A0A9C7G664_9BACI</name>
<dbReference type="EMBL" id="CAKJTG010000002">
    <property type="protein sequence ID" value="CAG9606634.1"/>
    <property type="molecule type" value="Genomic_DNA"/>
</dbReference>
<dbReference type="AlphaFoldDB" id="A0A9C7G664"/>